<dbReference type="AlphaFoldDB" id="A0A1H6F2Z3"/>
<comment type="similarity">
    <text evidence="1 2">Belongs to the anti-sigma-factor antagonist family.</text>
</comment>
<feature type="domain" description="STAS" evidence="3">
    <location>
        <begin position="213"/>
        <end position="297"/>
    </location>
</feature>
<dbReference type="EMBL" id="FNVT01000040">
    <property type="protein sequence ID" value="SEH03589.1"/>
    <property type="molecule type" value="Genomic_DNA"/>
</dbReference>
<dbReference type="InterPro" id="IPR036513">
    <property type="entry name" value="STAS_dom_sf"/>
</dbReference>
<dbReference type="GO" id="GO:0043856">
    <property type="term" value="F:anti-sigma factor antagonist activity"/>
    <property type="evidence" value="ECO:0007669"/>
    <property type="project" value="InterPro"/>
</dbReference>
<dbReference type="Gene3D" id="3.30.750.24">
    <property type="entry name" value="STAS domain"/>
    <property type="match status" value="1"/>
</dbReference>
<evidence type="ECO:0000256" key="1">
    <source>
        <dbReference type="ARBA" id="ARBA00009013"/>
    </source>
</evidence>
<gene>
    <name evidence="4" type="ORF">SAMN05444920_1403</name>
</gene>
<dbReference type="PANTHER" id="PTHR33495:SF2">
    <property type="entry name" value="ANTI-SIGMA FACTOR ANTAGONIST TM_1081-RELATED"/>
    <property type="match status" value="1"/>
</dbReference>
<dbReference type="NCBIfam" id="TIGR00377">
    <property type="entry name" value="ant_ant_sig"/>
    <property type="match status" value="1"/>
</dbReference>
<sequence length="297" mass="31803">MTLLTNPAPLSAAGAPPVADSQVRLWLDPVLDRRGARDGVWWPYSRDAAAELPGLIAAVDQRLSQVVVRIGLEAGFWDDIPYRVPARGREVAVECVHEADPHLIVLAFAHAEPVTLQLVPPGTGSGQVARMRDAYARAGSAIGPPEVDAFAGWENEGGHLIDRDVQAVSGPRRTGRVGQRSPAFLLRSESRTTLTDAFPLGRADRSKPTTVGLSGEIDIFTGPTLRSRLEGVLTSSTPLLVLDLSAVSFCDASGLAVIVDIQRRARLMGITLALAAPRPFMGKLLRITGLDRSLPMM</sequence>
<evidence type="ECO:0000259" key="3">
    <source>
        <dbReference type="PROSITE" id="PS50801"/>
    </source>
</evidence>
<organism evidence="4 5">
    <name type="scientific">Nonomuraea solani</name>
    <dbReference type="NCBI Taxonomy" id="1144553"/>
    <lineage>
        <taxon>Bacteria</taxon>
        <taxon>Bacillati</taxon>
        <taxon>Actinomycetota</taxon>
        <taxon>Actinomycetes</taxon>
        <taxon>Streptosporangiales</taxon>
        <taxon>Streptosporangiaceae</taxon>
        <taxon>Nonomuraea</taxon>
    </lineage>
</organism>
<evidence type="ECO:0000313" key="5">
    <source>
        <dbReference type="Proteomes" id="UP000236732"/>
    </source>
</evidence>
<dbReference type="CDD" id="cd07043">
    <property type="entry name" value="STAS_anti-anti-sigma_factors"/>
    <property type="match status" value="1"/>
</dbReference>
<dbReference type="InterPro" id="IPR002645">
    <property type="entry name" value="STAS_dom"/>
</dbReference>
<keyword evidence="5" id="KW-1185">Reference proteome</keyword>
<dbReference type="InterPro" id="IPR046036">
    <property type="entry name" value="DUF5994"/>
</dbReference>
<dbReference type="SUPFAM" id="SSF52091">
    <property type="entry name" value="SpoIIaa-like"/>
    <property type="match status" value="1"/>
</dbReference>
<dbReference type="PANTHER" id="PTHR33495">
    <property type="entry name" value="ANTI-SIGMA FACTOR ANTAGONIST TM_1081-RELATED-RELATED"/>
    <property type="match status" value="1"/>
</dbReference>
<dbReference type="Pfam" id="PF19457">
    <property type="entry name" value="DUF5994"/>
    <property type="match status" value="1"/>
</dbReference>
<dbReference type="InterPro" id="IPR003658">
    <property type="entry name" value="Anti-sigma_ant"/>
</dbReference>
<evidence type="ECO:0000256" key="2">
    <source>
        <dbReference type="RuleBase" id="RU003749"/>
    </source>
</evidence>
<evidence type="ECO:0000313" key="4">
    <source>
        <dbReference type="EMBL" id="SEH03589.1"/>
    </source>
</evidence>
<protein>
    <recommendedName>
        <fullName evidence="2">Anti-sigma factor antagonist</fullName>
    </recommendedName>
</protein>
<dbReference type="PROSITE" id="PS50801">
    <property type="entry name" value="STAS"/>
    <property type="match status" value="1"/>
</dbReference>
<proteinExistence type="inferred from homology"/>
<accession>A0A1H6F2Z3</accession>
<dbReference type="Pfam" id="PF01740">
    <property type="entry name" value="STAS"/>
    <property type="match status" value="1"/>
</dbReference>
<name>A0A1H6F2Z3_9ACTN</name>
<dbReference type="Proteomes" id="UP000236732">
    <property type="component" value="Unassembled WGS sequence"/>
</dbReference>
<reference evidence="4 5" key="1">
    <citation type="submission" date="2016-10" db="EMBL/GenBank/DDBJ databases">
        <authorList>
            <person name="de Groot N.N."/>
        </authorList>
    </citation>
    <scope>NUCLEOTIDE SEQUENCE [LARGE SCALE GENOMIC DNA]</scope>
    <source>
        <strain evidence="4 5">CGMCC 4.7037</strain>
    </source>
</reference>